<accession>A0A0F9IL07</accession>
<feature type="region of interest" description="Disordered" evidence="1">
    <location>
        <begin position="504"/>
        <end position="525"/>
    </location>
</feature>
<gene>
    <name evidence="2" type="ORF">LCGC14_1645040</name>
</gene>
<sequence>MAGNFFDNARDRFFRGPETESATSDRLRAEIRNPLNYPQGHEEWVAWYNFRFDAYVGQPYTTEQVINLRGFRALDESGEIIGIMQRVTRDVQHVVDTDAQALAGREWMLEIDDPDGSAATGDSPEAIARLEAGKAVWSRSKVQEEKGSWARVGASLGDIMFEPVRTNGKAPFETKIVAYDPRHVRLEYDDATGTVLEKATITIPFFDAPDISAMGEVVDAPTGHVYQRILTWEDITETLDGKDTGQSGPHKLGVVPMVHLPFIKYVEPDHGLWAASGLDMALVLIDSLMTQVQAIGNRFANPILAAIGVKVEAGADLLKVGRIASGIPLGGDLKYVEATMTGLATLLAAAQAELEQVRETLPEFLFTESGANSSGSALNFRAAAFVLKMNEVRGRWYSGFARLVEMAVALDENRALDETDTMLKVTSQPVLPVNVESELKVINEARDKGGLLQADYVGHLKRLGIVPANVDAAQYAEAVKAEAAGAQSGETEALLRLIKATEEMRVRGEEGGEDEGGDETGEGTA</sequence>
<name>A0A0F9IL07_9ZZZZ</name>
<evidence type="ECO:0000256" key="1">
    <source>
        <dbReference type="SAM" id="MobiDB-lite"/>
    </source>
</evidence>
<feature type="compositionally biased region" description="Acidic residues" evidence="1">
    <location>
        <begin position="511"/>
        <end position="525"/>
    </location>
</feature>
<comment type="caution">
    <text evidence="2">The sequence shown here is derived from an EMBL/GenBank/DDBJ whole genome shotgun (WGS) entry which is preliminary data.</text>
</comment>
<reference evidence="2" key="1">
    <citation type="journal article" date="2015" name="Nature">
        <title>Complex archaea that bridge the gap between prokaryotes and eukaryotes.</title>
        <authorList>
            <person name="Spang A."/>
            <person name="Saw J.H."/>
            <person name="Jorgensen S.L."/>
            <person name="Zaremba-Niedzwiedzka K."/>
            <person name="Martijn J."/>
            <person name="Lind A.E."/>
            <person name="van Eijk R."/>
            <person name="Schleper C."/>
            <person name="Guy L."/>
            <person name="Ettema T.J."/>
        </authorList>
    </citation>
    <scope>NUCLEOTIDE SEQUENCE</scope>
</reference>
<proteinExistence type="predicted"/>
<evidence type="ECO:0008006" key="3">
    <source>
        <dbReference type="Google" id="ProtNLM"/>
    </source>
</evidence>
<protein>
    <recommendedName>
        <fullName evidence="3">Portal protein</fullName>
    </recommendedName>
</protein>
<dbReference type="AlphaFoldDB" id="A0A0F9IL07"/>
<evidence type="ECO:0000313" key="2">
    <source>
        <dbReference type="EMBL" id="KKM20479.1"/>
    </source>
</evidence>
<dbReference type="EMBL" id="LAZR01013758">
    <property type="protein sequence ID" value="KKM20479.1"/>
    <property type="molecule type" value="Genomic_DNA"/>
</dbReference>
<organism evidence="2">
    <name type="scientific">marine sediment metagenome</name>
    <dbReference type="NCBI Taxonomy" id="412755"/>
    <lineage>
        <taxon>unclassified sequences</taxon>
        <taxon>metagenomes</taxon>
        <taxon>ecological metagenomes</taxon>
    </lineage>
</organism>